<sequence>MSAPEGLKILAETASSSAKAASAFEVARAAKRACSPSFRSPADDERSGARPASAAVPIGGCSPADGDAAATAARLVPSACHVSSTPLDPCMLFAAAPHSAAPQPPVPADAHSQRAWQARGAALNAPVAASAHRSPVHAVCLQLLLDLPRSQRLGLMEPIGHGGHGAYAPPAEPQARTALPPRSAHAVPGVGVAFGAHALGGARRLGRADGGARALLRGEQGAHSVGRVDGGQGAHSVGRVDGGQGAHSGALKIRTARAPKSQFVGVSSRQDGKFKAVVIFHGQSLFIGAFSDEVQACVHYDIVAAALGKRANDEERAKRLLEQWPHESRLIADAVRRVDHNCVRQLAKGVASLLHTTASPVALARVCTGVDADGDGLGECVHQRPPC</sequence>
<keyword evidence="3" id="KW-1185">Reference proteome</keyword>
<protein>
    <recommendedName>
        <fullName evidence="4">AP2/ERF domain-containing protein</fullName>
    </recommendedName>
</protein>
<dbReference type="EMBL" id="JAGTXO010000030">
    <property type="protein sequence ID" value="KAG8460726.1"/>
    <property type="molecule type" value="Genomic_DNA"/>
</dbReference>
<reference evidence="2" key="1">
    <citation type="submission" date="2021-05" db="EMBL/GenBank/DDBJ databases">
        <title>The genome of the haptophyte Pavlova lutheri (Diacronema luteri, Pavlovales) - a model for lipid biosynthesis in eukaryotic algae.</title>
        <authorList>
            <person name="Hulatt C.J."/>
            <person name="Posewitz M.C."/>
        </authorList>
    </citation>
    <scope>NUCLEOTIDE SEQUENCE</scope>
    <source>
        <strain evidence="2">NIVA-4/92</strain>
    </source>
</reference>
<dbReference type="AlphaFoldDB" id="A0A8J5X8H3"/>
<evidence type="ECO:0000313" key="3">
    <source>
        <dbReference type="Proteomes" id="UP000751190"/>
    </source>
</evidence>
<evidence type="ECO:0000313" key="2">
    <source>
        <dbReference type="EMBL" id="KAG8460726.1"/>
    </source>
</evidence>
<proteinExistence type="predicted"/>
<feature type="region of interest" description="Disordered" evidence="1">
    <location>
        <begin position="223"/>
        <end position="248"/>
    </location>
</feature>
<dbReference type="OrthoDB" id="10630185at2759"/>
<feature type="region of interest" description="Disordered" evidence="1">
    <location>
        <begin position="31"/>
        <end position="55"/>
    </location>
</feature>
<gene>
    <name evidence="2" type="ORF">KFE25_010781</name>
</gene>
<dbReference type="Proteomes" id="UP000751190">
    <property type="component" value="Unassembled WGS sequence"/>
</dbReference>
<organism evidence="2 3">
    <name type="scientific">Diacronema lutheri</name>
    <name type="common">Unicellular marine alga</name>
    <name type="synonym">Monochrysis lutheri</name>
    <dbReference type="NCBI Taxonomy" id="2081491"/>
    <lineage>
        <taxon>Eukaryota</taxon>
        <taxon>Haptista</taxon>
        <taxon>Haptophyta</taxon>
        <taxon>Pavlovophyceae</taxon>
        <taxon>Pavlovales</taxon>
        <taxon>Pavlovaceae</taxon>
        <taxon>Diacronema</taxon>
    </lineage>
</organism>
<evidence type="ECO:0008006" key="4">
    <source>
        <dbReference type="Google" id="ProtNLM"/>
    </source>
</evidence>
<accession>A0A8J5X8H3</accession>
<name>A0A8J5X8H3_DIALT</name>
<evidence type="ECO:0000256" key="1">
    <source>
        <dbReference type="SAM" id="MobiDB-lite"/>
    </source>
</evidence>
<comment type="caution">
    <text evidence="2">The sequence shown here is derived from an EMBL/GenBank/DDBJ whole genome shotgun (WGS) entry which is preliminary data.</text>
</comment>